<name>V7AMH4_PHAVU</name>
<dbReference type="EMBL" id="CM002297">
    <property type="protein sequence ID" value="ESW06679.1"/>
    <property type="molecule type" value="Genomic_DNA"/>
</dbReference>
<dbReference type="AlphaFoldDB" id="V7AMH4"/>
<dbReference type="PROSITE" id="PS50015">
    <property type="entry name" value="SAP_B"/>
    <property type="match status" value="1"/>
</dbReference>
<dbReference type="InterPro" id="IPR008139">
    <property type="entry name" value="SaposinB_dom"/>
</dbReference>
<dbReference type="SUPFAM" id="SSF47862">
    <property type="entry name" value="Saposin"/>
    <property type="match status" value="1"/>
</dbReference>
<gene>
    <name evidence="5" type="ORF">PHAVU_010G0675000g</name>
</gene>
<keyword evidence="3" id="KW-0325">Glycoprotein</keyword>
<evidence type="ECO:0000256" key="1">
    <source>
        <dbReference type="ARBA" id="ARBA00022670"/>
    </source>
</evidence>
<organism evidence="5 6">
    <name type="scientific">Phaseolus vulgaris</name>
    <name type="common">Kidney bean</name>
    <name type="synonym">French bean</name>
    <dbReference type="NCBI Taxonomy" id="3885"/>
    <lineage>
        <taxon>Eukaryota</taxon>
        <taxon>Viridiplantae</taxon>
        <taxon>Streptophyta</taxon>
        <taxon>Embryophyta</taxon>
        <taxon>Tracheophyta</taxon>
        <taxon>Spermatophyta</taxon>
        <taxon>Magnoliopsida</taxon>
        <taxon>eudicotyledons</taxon>
        <taxon>Gunneridae</taxon>
        <taxon>Pentapetalae</taxon>
        <taxon>rosids</taxon>
        <taxon>fabids</taxon>
        <taxon>Fabales</taxon>
        <taxon>Fabaceae</taxon>
        <taxon>Papilionoideae</taxon>
        <taxon>50 kb inversion clade</taxon>
        <taxon>NPAAA clade</taxon>
        <taxon>indigoferoid/millettioid clade</taxon>
        <taxon>Phaseoleae</taxon>
        <taxon>Phaseolus</taxon>
    </lineage>
</organism>
<dbReference type="InterPro" id="IPR008138">
    <property type="entry name" value="SapB_2"/>
</dbReference>
<dbReference type="InterPro" id="IPR051428">
    <property type="entry name" value="Sphingo_Act-Surfact_Prot"/>
</dbReference>
<accession>V7AMH4</accession>
<dbReference type="eggNOG" id="KOG1340">
    <property type="taxonomic scope" value="Eukaryota"/>
</dbReference>
<dbReference type="PANTHER" id="PTHR11480">
    <property type="entry name" value="SAPOSIN-RELATED"/>
    <property type="match status" value="1"/>
</dbReference>
<dbReference type="Pfam" id="PF03489">
    <property type="entry name" value="SapB_2"/>
    <property type="match status" value="1"/>
</dbReference>
<dbReference type="InterPro" id="IPR011001">
    <property type="entry name" value="Saposin-like"/>
</dbReference>
<feature type="domain" description="Saposin B-type" evidence="4">
    <location>
        <begin position="1"/>
        <end position="53"/>
    </location>
</feature>
<evidence type="ECO:0000256" key="3">
    <source>
        <dbReference type="ARBA" id="ARBA00023180"/>
    </source>
</evidence>
<dbReference type="Proteomes" id="UP000000226">
    <property type="component" value="Chromosome 10"/>
</dbReference>
<keyword evidence="1" id="KW-0645">Protease</keyword>
<keyword evidence="6" id="KW-1185">Reference proteome</keyword>
<dbReference type="GO" id="GO:0006508">
    <property type="term" value="P:proteolysis"/>
    <property type="evidence" value="ECO:0007669"/>
    <property type="project" value="UniProtKB-KW"/>
</dbReference>
<protein>
    <recommendedName>
        <fullName evidence="4">Saposin B-type domain-containing protein</fullName>
    </recommendedName>
</protein>
<evidence type="ECO:0000256" key="2">
    <source>
        <dbReference type="ARBA" id="ARBA00023157"/>
    </source>
</evidence>
<dbReference type="OrthoDB" id="69496at2759"/>
<dbReference type="Gramene" id="ESW06679">
    <property type="protein sequence ID" value="ESW06679"/>
    <property type="gene ID" value="PHAVU_010G0675000g"/>
</dbReference>
<evidence type="ECO:0000313" key="5">
    <source>
        <dbReference type="EMBL" id="ESW06679.1"/>
    </source>
</evidence>
<keyword evidence="1" id="KW-0378">Hydrolase</keyword>
<proteinExistence type="predicted"/>
<dbReference type="PANTHER" id="PTHR11480:SF3">
    <property type="entry name" value="BCDNA.GH08312"/>
    <property type="match status" value="1"/>
</dbReference>
<dbReference type="STRING" id="3885.V7AMH4"/>
<reference evidence="6" key="1">
    <citation type="journal article" date="2014" name="Nat. Genet.">
        <title>A reference genome for common bean and genome-wide analysis of dual domestications.</title>
        <authorList>
            <person name="Schmutz J."/>
            <person name="McClean P.E."/>
            <person name="Mamidi S."/>
            <person name="Wu G.A."/>
            <person name="Cannon S.B."/>
            <person name="Grimwood J."/>
            <person name="Jenkins J."/>
            <person name="Shu S."/>
            <person name="Song Q."/>
            <person name="Chavarro C."/>
            <person name="Torres-Torres M."/>
            <person name="Geffroy V."/>
            <person name="Moghaddam S.M."/>
            <person name="Gao D."/>
            <person name="Abernathy B."/>
            <person name="Barry K."/>
            <person name="Blair M."/>
            <person name="Brick M.A."/>
            <person name="Chovatia M."/>
            <person name="Gepts P."/>
            <person name="Goodstein D.M."/>
            <person name="Gonzales M."/>
            <person name="Hellsten U."/>
            <person name="Hyten D.L."/>
            <person name="Jia G."/>
            <person name="Kelly J.D."/>
            <person name="Kudrna D."/>
            <person name="Lee R."/>
            <person name="Richard M.M."/>
            <person name="Miklas P.N."/>
            <person name="Osorno J.M."/>
            <person name="Rodrigues J."/>
            <person name="Thareau V."/>
            <person name="Urrea C.A."/>
            <person name="Wang M."/>
            <person name="Yu Y."/>
            <person name="Zhang M."/>
            <person name="Wing R.A."/>
            <person name="Cregan P.B."/>
            <person name="Rokhsar D.S."/>
            <person name="Jackson S.A."/>
        </authorList>
    </citation>
    <scope>NUCLEOTIDE SEQUENCE [LARGE SCALE GENOMIC DNA]</scope>
    <source>
        <strain evidence="6">cv. G19833</strain>
    </source>
</reference>
<keyword evidence="2" id="KW-1015">Disulfide bond</keyword>
<evidence type="ECO:0000259" key="4">
    <source>
        <dbReference type="PROSITE" id="PS50015"/>
    </source>
</evidence>
<dbReference type="Gene3D" id="1.10.225.10">
    <property type="entry name" value="Saposin-like"/>
    <property type="match status" value="1"/>
</dbReference>
<sequence>MEALLKACNSMDQLAKKCKRMVFEYGPLIIVKAEKYLKTTDICTALHVCPASTAVSNNEASIMEEVPLISDS</sequence>
<dbReference type="GO" id="GO:0008233">
    <property type="term" value="F:peptidase activity"/>
    <property type="evidence" value="ECO:0007669"/>
    <property type="project" value="UniProtKB-KW"/>
</dbReference>
<evidence type="ECO:0000313" key="6">
    <source>
        <dbReference type="Proteomes" id="UP000000226"/>
    </source>
</evidence>
<dbReference type="SMR" id="V7AMH4"/>